<gene>
    <name evidence="2" type="ORF">MC378_12365</name>
</gene>
<dbReference type="PROSITE" id="PS51257">
    <property type="entry name" value="PROKAR_LIPOPROTEIN"/>
    <property type="match status" value="1"/>
</dbReference>
<reference evidence="2" key="1">
    <citation type="submission" date="2022-02" db="EMBL/GenBank/DDBJ databases">
        <title>Polaribacter sp. MSW13, isolated from seawater.</title>
        <authorList>
            <person name="Kristyanto S."/>
            <person name="Jung J."/>
            <person name="Jeon C.O."/>
        </authorList>
    </citation>
    <scope>NUCLEOTIDE SEQUENCE</scope>
    <source>
        <strain evidence="2">MSW13</strain>
    </source>
</reference>
<keyword evidence="3" id="KW-1185">Reference proteome</keyword>
<evidence type="ECO:0000256" key="1">
    <source>
        <dbReference type="SAM" id="SignalP"/>
    </source>
</evidence>
<proteinExistence type="predicted"/>
<dbReference type="Proteomes" id="UP001139369">
    <property type="component" value="Unassembled WGS sequence"/>
</dbReference>
<organism evidence="2 3">
    <name type="scientific">Polaribacter marinus</name>
    <dbReference type="NCBI Taxonomy" id="2916838"/>
    <lineage>
        <taxon>Bacteria</taxon>
        <taxon>Pseudomonadati</taxon>
        <taxon>Bacteroidota</taxon>
        <taxon>Flavobacteriia</taxon>
        <taxon>Flavobacteriales</taxon>
        <taxon>Flavobacteriaceae</taxon>
    </lineage>
</organism>
<dbReference type="AlphaFoldDB" id="A0A9X2AKY4"/>
<keyword evidence="1" id="KW-0732">Signal</keyword>
<name>A0A9X2AKY4_9FLAO</name>
<accession>A0A9X2AKY4</accession>
<evidence type="ECO:0000313" key="2">
    <source>
        <dbReference type="EMBL" id="MCI2229963.1"/>
    </source>
</evidence>
<protein>
    <recommendedName>
        <fullName evidence="4">DUF4397 domain-containing protein</fullName>
    </recommendedName>
</protein>
<evidence type="ECO:0000313" key="3">
    <source>
        <dbReference type="Proteomes" id="UP001139369"/>
    </source>
</evidence>
<feature type="signal peptide" evidence="1">
    <location>
        <begin position="1"/>
        <end position="21"/>
    </location>
</feature>
<feature type="chain" id="PRO_5040781775" description="DUF4397 domain-containing protein" evidence="1">
    <location>
        <begin position="22"/>
        <end position="268"/>
    </location>
</feature>
<dbReference type="RefSeq" id="WP_242179074.1">
    <property type="nucleotide sequence ID" value="NZ_JAKQYM010000009.1"/>
</dbReference>
<evidence type="ECO:0008006" key="4">
    <source>
        <dbReference type="Google" id="ProtNLM"/>
    </source>
</evidence>
<comment type="caution">
    <text evidence="2">The sequence shown here is derived from an EMBL/GenBank/DDBJ whole genome shotgun (WGS) entry which is preliminary data.</text>
</comment>
<sequence>MKNIYKIKLFLITLLVFSSCAINDDDPVTNVTKVTTAQLDKAGVVVTSGIAGETVNITLSSVLDSDTKIEYNLNGSDETIILPAGTSSYAFNFPTGTGIANAIKLTSAAGLYNNVILGDDTSVTFIGLPDPSPTSIELLAFNETGVDNFWFGLSEFDPSGNWVTDYDQNSAAGHPRPMSIPLNGNGLLGTIPNSASIAPNYLALNLFTQGTVPNPTGYTIYIVMPDGSYQVFEGSVPSTFFADNPIVGVNVVDDPANPGMKKYTFSAL</sequence>
<dbReference type="EMBL" id="JAKQYM010000009">
    <property type="protein sequence ID" value="MCI2229963.1"/>
    <property type="molecule type" value="Genomic_DNA"/>
</dbReference>